<dbReference type="HOGENOM" id="CLU_2411390_0_0_9"/>
<dbReference type="AlphaFoldDB" id="U2KYR2"/>
<comment type="caution">
    <text evidence="1">The sequence shown here is derived from an EMBL/GenBank/DDBJ whole genome shotgun (WGS) entry which is preliminary data.</text>
</comment>
<name>U2KYR2_9FIRM</name>
<reference evidence="1 2" key="1">
    <citation type="submission" date="2013-07" db="EMBL/GenBank/DDBJ databases">
        <authorList>
            <person name="Weinstock G."/>
            <person name="Sodergren E."/>
            <person name="Wylie T."/>
            <person name="Fulton L."/>
            <person name="Fulton R."/>
            <person name="Fronick C."/>
            <person name="O'Laughlin M."/>
            <person name="Godfrey J."/>
            <person name="Miner T."/>
            <person name="Herter B."/>
            <person name="Appelbaum E."/>
            <person name="Cordes M."/>
            <person name="Lek S."/>
            <person name="Wollam A."/>
            <person name="Pepin K.H."/>
            <person name="Palsikar V.B."/>
            <person name="Mitreva M."/>
            <person name="Wilson R.K."/>
        </authorList>
    </citation>
    <scope>NUCLEOTIDE SEQUENCE [LARGE SCALE GENOMIC DNA]</scope>
    <source>
        <strain evidence="1 2">ATCC 27760</strain>
    </source>
</reference>
<gene>
    <name evidence="1" type="ORF">RUMCAL_00322</name>
</gene>
<organism evidence="1 2">
    <name type="scientific">Ruminococcus callidus ATCC 27760</name>
    <dbReference type="NCBI Taxonomy" id="411473"/>
    <lineage>
        <taxon>Bacteria</taxon>
        <taxon>Bacillati</taxon>
        <taxon>Bacillota</taxon>
        <taxon>Clostridia</taxon>
        <taxon>Eubacteriales</taxon>
        <taxon>Oscillospiraceae</taxon>
        <taxon>Ruminococcus</taxon>
    </lineage>
</organism>
<dbReference type="EMBL" id="AWVF01000031">
    <property type="protein sequence ID" value="ERJ97250.1"/>
    <property type="molecule type" value="Genomic_DNA"/>
</dbReference>
<sequence length="92" mass="10626">MKIYRHKRVFASNSNSYNINEVVKRKNFADKLIEDLENDYNVSISNEAYGDIMDLADDLNYGKDASKYGSTPYLVLEDAIYEIFEEDTGIQL</sequence>
<evidence type="ECO:0000313" key="2">
    <source>
        <dbReference type="Proteomes" id="UP000016662"/>
    </source>
</evidence>
<proteinExistence type="predicted"/>
<dbReference type="RefSeq" id="WP_021681927.1">
    <property type="nucleotide sequence ID" value="NZ_KI260389.1"/>
</dbReference>
<evidence type="ECO:0000313" key="1">
    <source>
        <dbReference type="EMBL" id="ERJ97250.1"/>
    </source>
</evidence>
<dbReference type="Proteomes" id="UP000016662">
    <property type="component" value="Unassembled WGS sequence"/>
</dbReference>
<dbReference type="STRING" id="411473.RUMCAL_00322"/>
<protein>
    <submittedName>
        <fullName evidence="1">Uncharacterized protein</fullName>
    </submittedName>
</protein>
<accession>U2KYR2</accession>
<keyword evidence="2" id="KW-1185">Reference proteome</keyword>
<dbReference type="PATRIC" id="fig|411473.3.peg.249"/>